<evidence type="ECO:0000256" key="4">
    <source>
        <dbReference type="ARBA" id="ARBA00011182"/>
    </source>
</evidence>
<comment type="caution">
    <text evidence="14">The sequence shown here is derived from an EMBL/GenBank/DDBJ whole genome shotgun (WGS) entry which is preliminary data.</text>
</comment>
<accession>A0A8H4GUI1</accession>
<comment type="similarity">
    <text evidence="3 13">Belongs to the TPT transporter family. SLC35D subfamily.</text>
</comment>
<keyword evidence="8 13" id="KW-0256">Endoplasmic reticulum</keyword>
<evidence type="ECO:0000256" key="12">
    <source>
        <dbReference type="ARBA" id="ARBA00023329"/>
    </source>
</evidence>
<reference evidence="14" key="1">
    <citation type="journal article" date="2020" name="bioRxiv">
        <title>Genomic and phenotypic heterogeneity of clinical isolates of the human pathogens Aspergillus fumigatus, Aspergillus lentulus and Aspergillus fumigatiaffinis.</title>
        <authorList>
            <person name="dos Santos R.A.C."/>
            <person name="Steenwyk J.L."/>
            <person name="Rivero-Menendez O."/>
            <person name="Mead M.E."/>
            <person name="Silva L.P."/>
            <person name="Bastos R.W."/>
            <person name="Alastruey-Izquierdo A."/>
            <person name="Goldman G.H."/>
            <person name="Rokas A."/>
        </authorList>
    </citation>
    <scope>NUCLEOTIDE SEQUENCE</scope>
    <source>
        <strain evidence="14">CNM-CM6805</strain>
    </source>
</reference>
<keyword evidence="7 13" id="KW-0812">Transmembrane</keyword>
<keyword evidence="12 13" id="KW-0968">Cytoplasmic vesicle</keyword>
<evidence type="ECO:0000313" key="15">
    <source>
        <dbReference type="Proteomes" id="UP000653565"/>
    </source>
</evidence>
<dbReference type="Pfam" id="PF08449">
    <property type="entry name" value="UAA"/>
    <property type="match status" value="1"/>
</dbReference>
<evidence type="ECO:0000256" key="3">
    <source>
        <dbReference type="ARBA" id="ARBA00010425"/>
    </source>
</evidence>
<feature type="transmembrane region" description="Helical" evidence="13">
    <location>
        <begin position="170"/>
        <end position="188"/>
    </location>
</feature>
<gene>
    <name evidence="14" type="ORF">CNMCM6805_002003</name>
</gene>
<comment type="function">
    <text evidence="1 13">Involved in the import of GDP-mannose from the cytoplasm into the Golgi lumen.</text>
</comment>
<evidence type="ECO:0000256" key="10">
    <source>
        <dbReference type="ARBA" id="ARBA00023034"/>
    </source>
</evidence>
<evidence type="ECO:0000256" key="9">
    <source>
        <dbReference type="ARBA" id="ARBA00022989"/>
    </source>
</evidence>
<dbReference type="GO" id="GO:0005789">
    <property type="term" value="C:endoplasmic reticulum membrane"/>
    <property type="evidence" value="ECO:0007669"/>
    <property type="project" value="UniProtKB-SubCell"/>
</dbReference>
<dbReference type="PANTHER" id="PTHR11132">
    <property type="entry name" value="SOLUTE CARRIER FAMILY 35"/>
    <property type="match status" value="1"/>
</dbReference>
<dbReference type="EMBL" id="JAAAPX010000149">
    <property type="protein sequence ID" value="KAF4228544.1"/>
    <property type="molecule type" value="Genomic_DNA"/>
</dbReference>
<keyword evidence="15" id="KW-1185">Reference proteome</keyword>
<evidence type="ECO:0000256" key="13">
    <source>
        <dbReference type="RuleBase" id="RU367097"/>
    </source>
</evidence>
<keyword evidence="5 13" id="KW-0813">Transport</keyword>
<feature type="transmembrane region" description="Helical" evidence="13">
    <location>
        <begin position="286"/>
        <end position="308"/>
    </location>
</feature>
<evidence type="ECO:0000313" key="14">
    <source>
        <dbReference type="EMBL" id="KAF4228544.1"/>
    </source>
</evidence>
<comment type="subunit">
    <text evidence="4 13">Homooligomer.</text>
</comment>
<dbReference type="SUPFAM" id="SSF103481">
    <property type="entry name" value="Multidrug resistance efflux transporter EmrE"/>
    <property type="match status" value="1"/>
</dbReference>
<evidence type="ECO:0000256" key="6">
    <source>
        <dbReference type="ARBA" id="ARBA00022597"/>
    </source>
</evidence>
<evidence type="ECO:0000256" key="11">
    <source>
        <dbReference type="ARBA" id="ARBA00023136"/>
    </source>
</evidence>
<evidence type="ECO:0000256" key="8">
    <source>
        <dbReference type="ARBA" id="ARBA00022824"/>
    </source>
</evidence>
<dbReference type="InterPro" id="IPR037185">
    <property type="entry name" value="EmrE-like"/>
</dbReference>
<feature type="transmembrane region" description="Helical" evidence="13">
    <location>
        <begin position="139"/>
        <end position="158"/>
    </location>
</feature>
<feature type="transmembrane region" description="Helical" evidence="13">
    <location>
        <begin position="249"/>
        <end position="266"/>
    </location>
</feature>
<organism evidence="14 15">
    <name type="scientific">Aspergillus fumigatiaffinis</name>
    <dbReference type="NCBI Taxonomy" id="340414"/>
    <lineage>
        <taxon>Eukaryota</taxon>
        <taxon>Fungi</taxon>
        <taxon>Dikarya</taxon>
        <taxon>Ascomycota</taxon>
        <taxon>Pezizomycotina</taxon>
        <taxon>Eurotiomycetes</taxon>
        <taxon>Eurotiomycetidae</taxon>
        <taxon>Eurotiales</taxon>
        <taxon>Aspergillaceae</taxon>
        <taxon>Aspergillus</taxon>
        <taxon>Aspergillus subgen. Fumigati</taxon>
    </lineage>
</organism>
<keyword evidence="10 13" id="KW-0333">Golgi apparatus</keyword>
<evidence type="ECO:0000256" key="1">
    <source>
        <dbReference type="ARBA" id="ARBA00003420"/>
    </source>
</evidence>
<dbReference type="NCBIfam" id="TIGR00803">
    <property type="entry name" value="nst"/>
    <property type="match status" value="1"/>
</dbReference>
<dbReference type="GO" id="GO:0030659">
    <property type="term" value="C:cytoplasmic vesicle membrane"/>
    <property type="evidence" value="ECO:0007669"/>
    <property type="project" value="UniProtKB-SubCell"/>
</dbReference>
<protein>
    <recommendedName>
        <fullName evidence="13">GDP-mannose transporter</fullName>
        <shortName evidence="13">GMT</shortName>
    </recommendedName>
</protein>
<keyword evidence="6 13" id="KW-0762">Sugar transport</keyword>
<dbReference type="Proteomes" id="UP000653565">
    <property type="component" value="Unassembled WGS sequence"/>
</dbReference>
<sequence>MPSPPVRAMASARNSLSKNELLPVYERRSQHDGDISGSVTSFASTIGNNASAAVLAYCLSSISMTLVNKYVVSGASWNLSFLYLAMQSFIGTAAILACKKAGLIQNLALFDLKKAQTWLPISLLLVGMIYTGNKALQFLSVPVYTIFKNLTIIVIAYGEVFMVGGGVKPLALLSFGLMVLSSVVAAWADVRNATTATVGASADSAAAALSALNAGYAWMGTNVIFSASYALGMRRVIKKTNFDNWDVMFYNNLLSIPILLVASVLAEDWSSENLQRNFPAESRQSLFIGILYSGVAAVFISYCTAWCVRATSSTTYAMVGALNKLPLAVAGIVFFAAPVTFGSVSAIVLGFISGLVYTRAKSTGS</sequence>
<reference evidence="14" key="2">
    <citation type="submission" date="2020-04" db="EMBL/GenBank/DDBJ databases">
        <authorList>
            <person name="Santos R.A.C."/>
            <person name="Steenwyk J.L."/>
            <person name="Rivero-Menendez O."/>
            <person name="Mead M.E."/>
            <person name="Silva L.P."/>
            <person name="Bastos R.W."/>
            <person name="Alastruey-Izquierdo A."/>
            <person name="Goldman G.H."/>
            <person name="Rokas A."/>
        </authorList>
    </citation>
    <scope>NUCLEOTIDE SEQUENCE</scope>
    <source>
        <strain evidence="14">CNM-CM6805</strain>
    </source>
</reference>
<dbReference type="InterPro" id="IPR050186">
    <property type="entry name" value="TPT_transporter"/>
</dbReference>
<dbReference type="GO" id="GO:0055085">
    <property type="term" value="P:transmembrane transport"/>
    <property type="evidence" value="ECO:0007669"/>
    <property type="project" value="InterPro"/>
</dbReference>
<comment type="subcellular location">
    <subcellularLocation>
        <location evidence="2 13">Cytoplasmic vesicle membrane</location>
        <topology evidence="2 13">Multi-pass membrane protein</topology>
    </subcellularLocation>
    <subcellularLocation>
        <location evidence="13">Golgi apparatus membrane</location>
        <topology evidence="13">Multi-pass membrane protein</topology>
    </subcellularLocation>
    <subcellularLocation>
        <location evidence="13">Endoplasmic reticulum membrane</location>
        <topology evidence="13">Multi-pass membrane protein</topology>
    </subcellularLocation>
</comment>
<feature type="transmembrane region" description="Helical" evidence="13">
    <location>
        <begin position="77"/>
        <end position="97"/>
    </location>
</feature>
<proteinExistence type="inferred from homology"/>
<evidence type="ECO:0000256" key="2">
    <source>
        <dbReference type="ARBA" id="ARBA00004439"/>
    </source>
</evidence>
<evidence type="ECO:0000256" key="5">
    <source>
        <dbReference type="ARBA" id="ARBA00022448"/>
    </source>
</evidence>
<keyword evidence="11 13" id="KW-0472">Membrane</keyword>
<dbReference type="OrthoDB" id="417037at2759"/>
<dbReference type="GO" id="GO:0000139">
    <property type="term" value="C:Golgi membrane"/>
    <property type="evidence" value="ECO:0007669"/>
    <property type="project" value="UniProtKB-SubCell"/>
</dbReference>
<keyword evidence="9 13" id="KW-1133">Transmembrane helix</keyword>
<feature type="transmembrane region" description="Helical" evidence="13">
    <location>
        <begin position="52"/>
        <end position="71"/>
    </location>
</feature>
<evidence type="ECO:0000256" key="7">
    <source>
        <dbReference type="ARBA" id="ARBA00022692"/>
    </source>
</evidence>
<feature type="transmembrane region" description="Helical" evidence="13">
    <location>
        <begin position="329"/>
        <end position="357"/>
    </location>
</feature>
<dbReference type="AlphaFoldDB" id="A0A8H4GUI1"/>
<name>A0A8H4GUI1_9EURO</name>
<dbReference type="InterPro" id="IPR013657">
    <property type="entry name" value="SCL35B1-4/HUT1"/>
</dbReference>